<dbReference type="Pfam" id="PF22384">
    <property type="entry name" value="PBP2_Ca3427_like"/>
    <property type="match status" value="1"/>
</dbReference>
<feature type="region of interest" description="Disordered" evidence="4">
    <location>
        <begin position="33"/>
        <end position="56"/>
    </location>
</feature>
<dbReference type="Proteomes" id="UP001189429">
    <property type="component" value="Unassembled WGS sequence"/>
</dbReference>
<dbReference type="InterPro" id="IPR054364">
    <property type="entry name" value="Ca3427-like_PBP2"/>
</dbReference>
<evidence type="ECO:0000313" key="7">
    <source>
        <dbReference type="Proteomes" id="UP001189429"/>
    </source>
</evidence>
<evidence type="ECO:0000259" key="5">
    <source>
        <dbReference type="Pfam" id="PF22384"/>
    </source>
</evidence>
<gene>
    <name evidence="6" type="ORF">PCOR1329_LOCUS847</name>
</gene>
<proteinExistence type="inferred from homology"/>
<name>A0ABN9PCU8_9DINO</name>
<dbReference type="PANTHER" id="PTHR30024:SF47">
    <property type="entry name" value="TAURINE-BINDING PERIPLASMIC PROTEIN"/>
    <property type="match status" value="1"/>
</dbReference>
<dbReference type="PANTHER" id="PTHR30024">
    <property type="entry name" value="ALIPHATIC SULFONATES-BINDING PROTEIN-RELATED"/>
    <property type="match status" value="1"/>
</dbReference>
<feature type="domain" description="Ca3427-like PBP 2" evidence="5">
    <location>
        <begin position="75"/>
        <end position="164"/>
    </location>
</feature>
<evidence type="ECO:0000256" key="4">
    <source>
        <dbReference type="SAM" id="MobiDB-lite"/>
    </source>
</evidence>
<organism evidence="6 7">
    <name type="scientific">Prorocentrum cordatum</name>
    <dbReference type="NCBI Taxonomy" id="2364126"/>
    <lineage>
        <taxon>Eukaryota</taxon>
        <taxon>Sar</taxon>
        <taxon>Alveolata</taxon>
        <taxon>Dinophyceae</taxon>
        <taxon>Prorocentrales</taxon>
        <taxon>Prorocentraceae</taxon>
        <taxon>Prorocentrum</taxon>
    </lineage>
</organism>
<sequence length="227" mass="24642">ERGLYEARGVDLEWVTVPQGTGAMCDKLEVAAGGQRGGRGHHAQRGGRGEGSRGRPLQGCGHLRAVAFEMGRSHKKRNGISSIADLKGKVFGVSRMLSGSHLMAYVMAHERGWDLSKDAPLKLCGTLDGAREAMGKGEIDAWLWEKFTTKFLVDSGEWDIVGEVPTPWPCFLIVASDRAIESHGREIRAIVEATSPVCKEFKANSGGTTFAYVAKHHALQDETLRNG</sequence>
<evidence type="ECO:0000256" key="3">
    <source>
        <dbReference type="ARBA" id="ARBA00022729"/>
    </source>
</evidence>
<dbReference type="EMBL" id="CAUYUJ010000197">
    <property type="protein sequence ID" value="CAK0789213.1"/>
    <property type="molecule type" value="Genomic_DNA"/>
</dbReference>
<comment type="caution">
    <text evidence="6">The sequence shown here is derived from an EMBL/GenBank/DDBJ whole genome shotgun (WGS) entry which is preliminary data.</text>
</comment>
<reference evidence="6" key="1">
    <citation type="submission" date="2023-10" db="EMBL/GenBank/DDBJ databases">
        <authorList>
            <person name="Chen Y."/>
            <person name="Shah S."/>
            <person name="Dougan E. K."/>
            <person name="Thang M."/>
            <person name="Chan C."/>
        </authorList>
    </citation>
    <scope>NUCLEOTIDE SEQUENCE [LARGE SCALE GENOMIC DNA]</scope>
</reference>
<keyword evidence="7" id="KW-1185">Reference proteome</keyword>
<evidence type="ECO:0000313" key="6">
    <source>
        <dbReference type="EMBL" id="CAK0789213.1"/>
    </source>
</evidence>
<evidence type="ECO:0000256" key="1">
    <source>
        <dbReference type="ARBA" id="ARBA00004418"/>
    </source>
</evidence>
<dbReference type="Gene3D" id="3.40.190.10">
    <property type="entry name" value="Periplasmic binding protein-like II"/>
    <property type="match status" value="1"/>
</dbReference>
<protein>
    <recommendedName>
        <fullName evidence="5">Ca3427-like PBP 2 domain-containing protein</fullName>
    </recommendedName>
</protein>
<dbReference type="SUPFAM" id="SSF53850">
    <property type="entry name" value="Periplasmic binding protein-like II"/>
    <property type="match status" value="1"/>
</dbReference>
<evidence type="ECO:0000256" key="2">
    <source>
        <dbReference type="ARBA" id="ARBA00010742"/>
    </source>
</evidence>
<feature type="non-terminal residue" evidence="6">
    <location>
        <position position="1"/>
    </location>
</feature>
<accession>A0ABN9PCU8</accession>
<comment type="similarity">
    <text evidence="2">Belongs to the bacterial solute-binding protein SsuA/TauA family.</text>
</comment>
<comment type="subcellular location">
    <subcellularLocation>
        <location evidence="1">Periplasm</location>
    </subcellularLocation>
</comment>
<keyword evidence="3" id="KW-0732">Signal</keyword>